<sequence>MATVAATTGRRRVPEALPLASIQQVLQTYLQLLEPLDTTAGKEETFAFVRGVLSCLEGVEGKVAQDTWKDAADYLRLVDAAAVSYKRLYNRRFLTSHIAPSWYAMYLGTRDRLPFGWNYAYGLEKFPINGLWEKLQVSPQALTASIIGTASLHLRALLNNPKFGTPEVQNQMPKQCRIDLKICQDQLTRLFRTVRIPHKGMDSLRWTRRDNNKVLVLCKGNPFVVEWMRYNVTDAGAEFGKIHMNEIVANARRIDALLREASQLSQNRRSPLILAGGNRDVWARAFEELWSQEPSRSALADITSCAFGIALDSQSEFSQCLHGGVHPENRYPDMNVMFIVDPTGSGSCNVEHSWGDGTATALATSFIHYYCVSCEQASLHTVNMPKLPAEDLLLNIRAVNFGNNISSRILRNIEETRGVHLTMVKELRLVQRHVLTIGTKDIKKCKVSPDAFMHAALHVSQKRLFGRQRSTYASLSMRNYHHGRTEALRTVTKSTQALATAVESAQHKQAYSAEVAACLQMASREHTNLILKFRSGKGFHVAIRLMSKLHKEIKNRFLRRHVRDVPCNILRGMASTEKFLFSSPLIKELSSDYLSTSNVSVKGVSTFSFPPTHPDGLGIGYSLLPERISFTVSAFHSFGRPISEGHRCDKERVADAFADTLQRTMQDLYDLSRRAPQSKL</sequence>
<dbReference type="VEuPathDB" id="TriTrypDB:TcIL3000_8_70"/>
<accession>G0UQZ6</accession>
<dbReference type="SUPFAM" id="SSF52777">
    <property type="entry name" value="CoA-dependent acyltransferases"/>
    <property type="match status" value="2"/>
</dbReference>
<evidence type="ECO:0000313" key="6">
    <source>
        <dbReference type="EMBL" id="CCC91807.1"/>
    </source>
</evidence>
<evidence type="ECO:0000256" key="3">
    <source>
        <dbReference type="ARBA" id="ARBA00023315"/>
    </source>
</evidence>
<evidence type="ECO:0000259" key="5">
    <source>
        <dbReference type="Pfam" id="PF00755"/>
    </source>
</evidence>
<keyword evidence="2 6" id="KW-0808">Transferase</keyword>
<dbReference type="InterPro" id="IPR042231">
    <property type="entry name" value="Cho/carn_acyl_trans_2"/>
</dbReference>
<comment type="similarity">
    <text evidence="1">Belongs to the carnitine/choline acetyltransferase family.</text>
</comment>
<dbReference type="GO" id="GO:0009437">
    <property type="term" value="P:carnitine metabolic process"/>
    <property type="evidence" value="ECO:0007669"/>
    <property type="project" value="TreeGrafter"/>
</dbReference>
<dbReference type="PANTHER" id="PTHR22589">
    <property type="entry name" value="CARNITINE O-ACYLTRANSFERASE"/>
    <property type="match status" value="1"/>
</dbReference>
<name>G0UQZ6_TRYCI</name>
<dbReference type="PANTHER" id="PTHR22589:SF31">
    <property type="entry name" value="CARNITINE O-PALMITOYLTRANSFERASE"/>
    <property type="match status" value="1"/>
</dbReference>
<dbReference type="EMBL" id="HE575321">
    <property type="protein sequence ID" value="CCC91807.1"/>
    <property type="molecule type" value="Genomic_DNA"/>
</dbReference>
<reference evidence="6" key="1">
    <citation type="journal article" date="2012" name="Proc. Natl. Acad. Sci. U.S.A.">
        <title>Antigenic diversity is generated by distinct evolutionary mechanisms in African trypanosome species.</title>
        <authorList>
            <person name="Jackson A.P."/>
            <person name="Berry A."/>
            <person name="Aslett M."/>
            <person name="Allison H.C."/>
            <person name="Burton P."/>
            <person name="Vavrova-Anderson J."/>
            <person name="Brown R."/>
            <person name="Browne H."/>
            <person name="Corton N."/>
            <person name="Hauser H."/>
            <person name="Gamble J."/>
            <person name="Gilderthorp R."/>
            <person name="Marcello L."/>
            <person name="McQuillan J."/>
            <person name="Otto T.D."/>
            <person name="Quail M.A."/>
            <person name="Sanders M.J."/>
            <person name="van Tonder A."/>
            <person name="Ginger M.L."/>
            <person name="Field M.C."/>
            <person name="Barry J.D."/>
            <person name="Hertz-Fowler C."/>
            <person name="Berriman M."/>
        </authorList>
    </citation>
    <scope>NUCLEOTIDE SEQUENCE</scope>
    <source>
        <strain evidence="6">IL3000</strain>
    </source>
</reference>
<feature type="domain" description="Choline/carnitine acyltransferase" evidence="5">
    <location>
        <begin position="17"/>
        <end position="643"/>
    </location>
</feature>
<organism evidence="6">
    <name type="scientific">Trypanosoma congolense (strain IL3000)</name>
    <dbReference type="NCBI Taxonomy" id="1068625"/>
    <lineage>
        <taxon>Eukaryota</taxon>
        <taxon>Discoba</taxon>
        <taxon>Euglenozoa</taxon>
        <taxon>Kinetoplastea</taxon>
        <taxon>Metakinetoplastina</taxon>
        <taxon>Trypanosomatida</taxon>
        <taxon>Trypanosomatidae</taxon>
        <taxon>Trypanosoma</taxon>
        <taxon>Nannomonas</taxon>
    </lineage>
</organism>
<dbReference type="GO" id="GO:0006631">
    <property type="term" value="P:fatty acid metabolic process"/>
    <property type="evidence" value="ECO:0007669"/>
    <property type="project" value="TreeGrafter"/>
</dbReference>
<feature type="active site" description="Proton acceptor" evidence="4">
    <location>
        <position position="352"/>
    </location>
</feature>
<dbReference type="Gene3D" id="3.30.559.70">
    <property type="entry name" value="Choline/Carnitine o-acyltransferase, domain 2"/>
    <property type="match status" value="1"/>
</dbReference>
<evidence type="ECO:0000256" key="2">
    <source>
        <dbReference type="ARBA" id="ARBA00022679"/>
    </source>
</evidence>
<proteinExistence type="inferred from homology"/>
<dbReference type="GO" id="GO:0004095">
    <property type="term" value="F:carnitine O-palmitoyltransferase activity"/>
    <property type="evidence" value="ECO:0007669"/>
    <property type="project" value="TreeGrafter"/>
</dbReference>
<evidence type="ECO:0000256" key="1">
    <source>
        <dbReference type="ARBA" id="ARBA00005232"/>
    </source>
</evidence>
<keyword evidence="3" id="KW-0012">Acyltransferase</keyword>
<dbReference type="GO" id="GO:0005739">
    <property type="term" value="C:mitochondrion"/>
    <property type="evidence" value="ECO:0007669"/>
    <property type="project" value="TreeGrafter"/>
</dbReference>
<dbReference type="Pfam" id="PF00755">
    <property type="entry name" value="Carn_acyltransf"/>
    <property type="match status" value="1"/>
</dbReference>
<dbReference type="InterPro" id="IPR023213">
    <property type="entry name" value="CAT-like_dom_sf"/>
</dbReference>
<dbReference type="InterPro" id="IPR039551">
    <property type="entry name" value="Cho/carn_acyl_trans"/>
</dbReference>
<evidence type="ECO:0000256" key="4">
    <source>
        <dbReference type="PIRSR" id="PIRSR600542-1"/>
    </source>
</evidence>
<dbReference type="Gene3D" id="3.30.559.10">
    <property type="entry name" value="Chloramphenicol acetyltransferase-like domain"/>
    <property type="match status" value="1"/>
</dbReference>
<gene>
    <name evidence="6" type="ORF">TCIL3000_8_70</name>
</gene>
<protein>
    <submittedName>
        <fullName evidence="6">Putative carnitine O-palmitoyltransferase</fullName>
    </submittedName>
</protein>
<dbReference type="InterPro" id="IPR000542">
    <property type="entry name" value="Carn_acyl_trans"/>
</dbReference>
<dbReference type="AlphaFoldDB" id="G0UQZ6"/>